<dbReference type="RefSeq" id="WP_182844515.1">
    <property type="nucleotide sequence ID" value="NZ_JACJIA010000004.1"/>
</dbReference>
<organism evidence="3 4">
    <name type="scientific">Actinomadura namibiensis</name>
    <dbReference type="NCBI Taxonomy" id="182080"/>
    <lineage>
        <taxon>Bacteria</taxon>
        <taxon>Bacillati</taxon>
        <taxon>Actinomycetota</taxon>
        <taxon>Actinomycetes</taxon>
        <taxon>Streptosporangiales</taxon>
        <taxon>Thermomonosporaceae</taxon>
        <taxon>Actinomadura</taxon>
    </lineage>
</organism>
<evidence type="ECO:0000259" key="1">
    <source>
        <dbReference type="Pfam" id="PF13556"/>
    </source>
</evidence>
<dbReference type="PANTHER" id="PTHR33744:SF1">
    <property type="entry name" value="DNA-BINDING TRANSCRIPTIONAL ACTIVATOR ADER"/>
    <property type="match status" value="1"/>
</dbReference>
<feature type="domain" description="RsbT co-antagonist protein RsbRD N-terminal" evidence="2">
    <location>
        <begin position="34"/>
        <end position="170"/>
    </location>
</feature>
<reference evidence="3 4" key="1">
    <citation type="submission" date="2020-08" db="EMBL/GenBank/DDBJ databases">
        <title>Genomic Encyclopedia of Type Strains, Phase IV (KMG-IV): sequencing the most valuable type-strain genomes for metagenomic binning, comparative biology and taxonomic classification.</title>
        <authorList>
            <person name="Goeker M."/>
        </authorList>
    </citation>
    <scope>NUCLEOTIDE SEQUENCE [LARGE SCALE GENOMIC DNA]</scope>
    <source>
        <strain evidence="3 4">DSM 44197</strain>
    </source>
</reference>
<evidence type="ECO:0000259" key="2">
    <source>
        <dbReference type="Pfam" id="PF14361"/>
    </source>
</evidence>
<dbReference type="Gene3D" id="1.10.10.2840">
    <property type="entry name" value="PucR C-terminal helix-turn-helix domain"/>
    <property type="match status" value="1"/>
</dbReference>
<comment type="caution">
    <text evidence="3">The sequence shown here is derived from an EMBL/GenBank/DDBJ whole genome shotgun (WGS) entry which is preliminary data.</text>
</comment>
<dbReference type="EMBL" id="JACJIA010000004">
    <property type="protein sequence ID" value="MBA8952272.1"/>
    <property type="molecule type" value="Genomic_DNA"/>
</dbReference>
<keyword evidence="4" id="KW-1185">Reference proteome</keyword>
<dbReference type="AlphaFoldDB" id="A0A7W3QM71"/>
<feature type="domain" description="PucR C-terminal helix-turn-helix" evidence="1">
    <location>
        <begin position="343"/>
        <end position="400"/>
    </location>
</feature>
<dbReference type="InterPro" id="IPR025751">
    <property type="entry name" value="RsbRD_N_dom"/>
</dbReference>
<dbReference type="PANTHER" id="PTHR33744">
    <property type="entry name" value="CARBOHYDRATE DIACID REGULATOR"/>
    <property type="match status" value="1"/>
</dbReference>
<dbReference type="Proteomes" id="UP000572680">
    <property type="component" value="Unassembled WGS sequence"/>
</dbReference>
<evidence type="ECO:0008006" key="5">
    <source>
        <dbReference type="Google" id="ProtNLM"/>
    </source>
</evidence>
<proteinExistence type="predicted"/>
<dbReference type="Pfam" id="PF14361">
    <property type="entry name" value="RsbRD_N"/>
    <property type="match status" value="1"/>
</dbReference>
<dbReference type="InterPro" id="IPR042070">
    <property type="entry name" value="PucR_C-HTH_sf"/>
</dbReference>
<protein>
    <recommendedName>
        <fullName evidence="5">Transcriptional regulator</fullName>
    </recommendedName>
</protein>
<dbReference type="Pfam" id="PF13556">
    <property type="entry name" value="HTH_30"/>
    <property type="match status" value="1"/>
</dbReference>
<sequence length="405" mass="43663">MTCHNPCHDRGRCAITARHAAAEIAARCEGQVNRLARELAERHFAVLPDYDELPGDMRDLEIAGTARVAIRQFLHTAMGAPVGEDDLRLFRERAAQRAEEGVDLAVLVRTYLIGAEVVWDAVCAAARPGEEEALLWLARHQLRGLRRVVGEVVEAYQNERAAILAERREALREVARALLTGESARATAARFGIPLAPAYLVLNLRLPDGAGPVVERRVLRRVRARLEGFAEGTALTLLDARGAHVLLPASAAGRRAELDPLLTDPGAGGERVIVGAARSRGTADVPQAAGRAARIARIAQATGRPPGVYELPDVLLDYHLSGSPDSAPQVAGLLAPLEGRPELLATLRAFLDCDLDRRRAARALAVHPNTVDNRLARAAELTGVDPRTTRGTVLYAAALTLRQLD</sequence>
<dbReference type="InterPro" id="IPR025736">
    <property type="entry name" value="PucR_C-HTH_dom"/>
</dbReference>
<evidence type="ECO:0000313" key="4">
    <source>
        <dbReference type="Proteomes" id="UP000572680"/>
    </source>
</evidence>
<name>A0A7W3QM71_ACTNM</name>
<gene>
    <name evidence="3" type="ORF">HNR61_003912</name>
</gene>
<evidence type="ECO:0000313" key="3">
    <source>
        <dbReference type="EMBL" id="MBA8952272.1"/>
    </source>
</evidence>
<dbReference type="InterPro" id="IPR051448">
    <property type="entry name" value="CdaR-like_regulators"/>
</dbReference>
<accession>A0A7W3QM71</accession>